<sequence>MAKETNEEARLRLFLAEYWRVCNRYSLYVYGNYDQEISVVERKFNGMDMLPDHVEGLKESGING</sequence>
<dbReference type="AlphaFoldDB" id="A0A0F8ZZB2"/>
<accession>A0A0F8ZZB2</accession>
<organism evidence="1">
    <name type="scientific">marine sediment metagenome</name>
    <dbReference type="NCBI Taxonomy" id="412755"/>
    <lineage>
        <taxon>unclassified sequences</taxon>
        <taxon>metagenomes</taxon>
        <taxon>ecological metagenomes</taxon>
    </lineage>
</organism>
<name>A0A0F8ZZB2_9ZZZZ</name>
<protein>
    <submittedName>
        <fullName evidence="1">Uncharacterized protein</fullName>
    </submittedName>
</protein>
<proteinExistence type="predicted"/>
<dbReference type="EMBL" id="LAZR01045251">
    <property type="protein sequence ID" value="KKK99327.1"/>
    <property type="molecule type" value="Genomic_DNA"/>
</dbReference>
<gene>
    <name evidence="1" type="ORF">LCGC14_2633850</name>
</gene>
<comment type="caution">
    <text evidence="1">The sequence shown here is derived from an EMBL/GenBank/DDBJ whole genome shotgun (WGS) entry which is preliminary data.</text>
</comment>
<evidence type="ECO:0000313" key="1">
    <source>
        <dbReference type="EMBL" id="KKK99327.1"/>
    </source>
</evidence>
<reference evidence="1" key="1">
    <citation type="journal article" date="2015" name="Nature">
        <title>Complex archaea that bridge the gap between prokaryotes and eukaryotes.</title>
        <authorList>
            <person name="Spang A."/>
            <person name="Saw J.H."/>
            <person name="Jorgensen S.L."/>
            <person name="Zaremba-Niedzwiedzka K."/>
            <person name="Martijn J."/>
            <person name="Lind A.E."/>
            <person name="van Eijk R."/>
            <person name="Schleper C."/>
            <person name="Guy L."/>
            <person name="Ettema T.J."/>
        </authorList>
    </citation>
    <scope>NUCLEOTIDE SEQUENCE</scope>
</reference>